<sequence length="189" mass="21989">MRNNFHISKVKLKVSDIANLKGFSPDLHECLMNLGFKQNIERVLDAEFIVNMGVMCTSLAIMATDKKVSQDWRFSEHGLIYVINTDQSFDVFSKHGEKFTFNHTEFSLLIGIMACRESIIGALINRHLNPFRISIFYENFLHECMSKVPPEHMDHQKVSAFLQEHKRTEYADHEPYFIQYLSAKIEENA</sequence>
<evidence type="ECO:0000313" key="1">
    <source>
        <dbReference type="EMBL" id="NNH77407.1"/>
    </source>
</evidence>
<proteinExistence type="predicted"/>
<dbReference type="RefSeq" id="WP_171540250.1">
    <property type="nucleotide sequence ID" value="NZ_JABERL010000018.1"/>
</dbReference>
<name>A0A7Y2WAL2_9GAMM</name>
<dbReference type="EMBL" id="JABERL010000018">
    <property type="protein sequence ID" value="NNH77407.1"/>
    <property type="molecule type" value="Genomic_DNA"/>
</dbReference>
<reference evidence="1 2" key="1">
    <citation type="submission" date="2020-04" db="EMBL/GenBank/DDBJ databases">
        <title>Acinetobacter Taxon 24.</title>
        <authorList>
            <person name="Nemec A."/>
            <person name="Radolfova-Krizova L."/>
            <person name="Higgins P.G."/>
            <person name="Spanelova P."/>
        </authorList>
    </citation>
    <scope>NUCLEOTIDE SEQUENCE [LARGE SCALE GENOMIC DNA]</scope>
    <source>
        <strain evidence="1 2">ANC 5380</strain>
    </source>
</reference>
<dbReference type="Proteomes" id="UP000569202">
    <property type="component" value="Unassembled WGS sequence"/>
</dbReference>
<comment type="caution">
    <text evidence="1">The sequence shown here is derived from an EMBL/GenBank/DDBJ whole genome shotgun (WGS) entry which is preliminary data.</text>
</comment>
<accession>A0A7Y2WAL2</accession>
<evidence type="ECO:0000313" key="2">
    <source>
        <dbReference type="Proteomes" id="UP000569202"/>
    </source>
</evidence>
<protein>
    <submittedName>
        <fullName evidence="1">Uncharacterized protein</fullName>
    </submittedName>
</protein>
<gene>
    <name evidence="1" type="ORF">HLH17_06930</name>
</gene>
<organism evidence="1 2">
    <name type="scientific">Acinetobacter terrae</name>
    <dbReference type="NCBI Taxonomy" id="2731247"/>
    <lineage>
        <taxon>Bacteria</taxon>
        <taxon>Pseudomonadati</taxon>
        <taxon>Pseudomonadota</taxon>
        <taxon>Gammaproteobacteria</taxon>
        <taxon>Moraxellales</taxon>
        <taxon>Moraxellaceae</taxon>
        <taxon>Acinetobacter</taxon>
        <taxon>Acinetobacter Taxon 24</taxon>
    </lineage>
</organism>
<dbReference type="AlphaFoldDB" id="A0A7Y2WAL2"/>